<accession>A0A543N6Q7</accession>
<keyword evidence="1" id="KW-0238">DNA-binding</keyword>
<proteinExistence type="predicted"/>
<gene>
    <name evidence="1" type="ORF">FHX37_4207</name>
</gene>
<dbReference type="Pfam" id="PF13384">
    <property type="entry name" value="HTH_23"/>
    <property type="match status" value="1"/>
</dbReference>
<name>A0A543N6Q7_9ACTN</name>
<comment type="caution">
    <text evidence="1">The sequence shown here is derived from an EMBL/GenBank/DDBJ whole genome shotgun (WGS) entry which is preliminary data.</text>
</comment>
<dbReference type="OrthoDB" id="4236253at2"/>
<dbReference type="EMBL" id="VFQC01000003">
    <property type="protein sequence ID" value="TQN27487.1"/>
    <property type="molecule type" value="Genomic_DNA"/>
</dbReference>
<dbReference type="RefSeq" id="WP_141925896.1">
    <property type="nucleotide sequence ID" value="NZ_VFQC01000003.1"/>
</dbReference>
<organism evidence="1 2">
    <name type="scientific">Haloactinospora alba</name>
    <dbReference type="NCBI Taxonomy" id="405555"/>
    <lineage>
        <taxon>Bacteria</taxon>
        <taxon>Bacillati</taxon>
        <taxon>Actinomycetota</taxon>
        <taxon>Actinomycetes</taxon>
        <taxon>Streptosporangiales</taxon>
        <taxon>Nocardiopsidaceae</taxon>
        <taxon>Haloactinospora</taxon>
    </lineage>
</organism>
<keyword evidence="1" id="KW-0371">Homeobox</keyword>
<dbReference type="AlphaFoldDB" id="A0A543N6Q7"/>
<keyword evidence="2" id="KW-1185">Reference proteome</keyword>
<evidence type="ECO:0000313" key="1">
    <source>
        <dbReference type="EMBL" id="TQN27487.1"/>
    </source>
</evidence>
<protein>
    <submittedName>
        <fullName evidence="1">Homeodomain-like domain-containing protein</fullName>
    </submittedName>
</protein>
<sequence>MSFSDDQIQQVTAALSAITDPTERAQAVGDMLSAIPALQRALREERRAAVLDLREAGYSHAQVAAELGISRGRAQQIAEGRTS</sequence>
<dbReference type="Proteomes" id="UP000317422">
    <property type="component" value="Unassembled WGS sequence"/>
</dbReference>
<evidence type="ECO:0000313" key="2">
    <source>
        <dbReference type="Proteomes" id="UP000317422"/>
    </source>
</evidence>
<reference evidence="1 2" key="1">
    <citation type="submission" date="2019-06" db="EMBL/GenBank/DDBJ databases">
        <title>Sequencing the genomes of 1000 actinobacteria strains.</title>
        <authorList>
            <person name="Klenk H.-P."/>
        </authorList>
    </citation>
    <scope>NUCLEOTIDE SEQUENCE [LARGE SCALE GENOMIC DNA]</scope>
    <source>
        <strain evidence="1 2">DSM 45015</strain>
    </source>
</reference>
<dbReference type="GO" id="GO:0003677">
    <property type="term" value="F:DNA binding"/>
    <property type="evidence" value="ECO:0007669"/>
    <property type="project" value="UniProtKB-KW"/>
</dbReference>